<comment type="catalytic activity">
    <reaction evidence="3">
        <text>C-terminal L-alpha-aminoacyl-L-glutamyl-L-glutamyl-[tubulin] + H2O = C-terminal L-alpha-aminoacyl-L-glutamyl-[tubulin] + L-glutamate</text>
        <dbReference type="Rhea" id="RHEA:63792"/>
        <dbReference type="Rhea" id="RHEA-COMP:16435"/>
        <dbReference type="Rhea" id="RHEA-COMP:16436"/>
        <dbReference type="ChEBI" id="CHEBI:15377"/>
        <dbReference type="ChEBI" id="CHEBI:29985"/>
        <dbReference type="ChEBI" id="CHEBI:149555"/>
        <dbReference type="ChEBI" id="CHEBI:149556"/>
        <dbReference type="EC" id="3.4.17.24"/>
    </reaction>
    <physiologicalReaction direction="left-to-right" evidence="3">
        <dbReference type="Rhea" id="RHEA:63793"/>
    </physiologicalReaction>
</comment>
<dbReference type="InterPro" id="IPR011989">
    <property type="entry name" value="ARM-like"/>
</dbReference>
<feature type="compositionally biased region" description="Basic and acidic residues" evidence="6">
    <location>
        <begin position="384"/>
        <end position="396"/>
    </location>
</feature>
<evidence type="ECO:0000256" key="6">
    <source>
        <dbReference type="SAM" id="MobiDB-lite"/>
    </source>
</evidence>
<organism evidence="8">
    <name type="scientific">Spongospora subterranea</name>
    <dbReference type="NCBI Taxonomy" id="70186"/>
    <lineage>
        <taxon>Eukaryota</taxon>
        <taxon>Sar</taxon>
        <taxon>Rhizaria</taxon>
        <taxon>Endomyxa</taxon>
        <taxon>Phytomyxea</taxon>
        <taxon>Plasmodiophorida</taxon>
        <taxon>Plasmodiophoridae</taxon>
        <taxon>Spongospora</taxon>
    </lineage>
</organism>
<dbReference type="Pfam" id="PF00246">
    <property type="entry name" value="Peptidase_M14"/>
    <property type="match status" value="1"/>
</dbReference>
<dbReference type="AlphaFoldDB" id="A0A0H5QIS5"/>
<dbReference type="SUPFAM" id="SSF48371">
    <property type="entry name" value="ARM repeat"/>
    <property type="match status" value="1"/>
</dbReference>
<dbReference type="PANTHER" id="PTHR12756">
    <property type="entry name" value="CYTOSOLIC CARBOXYPEPTIDASE"/>
    <property type="match status" value="1"/>
</dbReference>
<dbReference type="SUPFAM" id="SSF53187">
    <property type="entry name" value="Zn-dependent exopeptidases"/>
    <property type="match status" value="1"/>
</dbReference>
<dbReference type="Gene3D" id="3.40.630.10">
    <property type="entry name" value="Zn peptidases"/>
    <property type="match status" value="1"/>
</dbReference>
<evidence type="ECO:0000256" key="1">
    <source>
        <dbReference type="ARBA" id="ARBA00001947"/>
    </source>
</evidence>
<evidence type="ECO:0000256" key="5">
    <source>
        <dbReference type="PROSITE-ProRule" id="PRU01379"/>
    </source>
</evidence>
<dbReference type="PROSITE" id="PS52035">
    <property type="entry name" value="PEPTIDASE_M14"/>
    <property type="match status" value="1"/>
</dbReference>
<comment type="cofactor">
    <cofactor evidence="1">
        <name>Zn(2+)</name>
        <dbReference type="ChEBI" id="CHEBI:29105"/>
    </cofactor>
</comment>
<dbReference type="GO" id="GO:0004181">
    <property type="term" value="F:metallocarboxypeptidase activity"/>
    <property type="evidence" value="ECO:0007669"/>
    <property type="project" value="InterPro"/>
</dbReference>
<comment type="similarity">
    <text evidence="2 5">Belongs to the peptidase M14 family.</text>
</comment>
<feature type="domain" description="Peptidase M14" evidence="7">
    <location>
        <begin position="726"/>
        <end position="1027"/>
    </location>
</feature>
<dbReference type="Gene3D" id="1.25.10.10">
    <property type="entry name" value="Leucine-rich Repeat Variant"/>
    <property type="match status" value="1"/>
</dbReference>
<evidence type="ECO:0000256" key="2">
    <source>
        <dbReference type="ARBA" id="ARBA00005988"/>
    </source>
</evidence>
<feature type="compositionally biased region" description="Basic residues" evidence="6">
    <location>
        <begin position="1070"/>
        <end position="1079"/>
    </location>
</feature>
<dbReference type="Pfam" id="PF18027">
    <property type="entry name" value="Pepdidase_M14_N"/>
    <property type="match status" value="1"/>
</dbReference>
<feature type="region of interest" description="Disordered" evidence="6">
    <location>
        <begin position="1050"/>
        <end position="1089"/>
    </location>
</feature>
<dbReference type="GO" id="GO:0008270">
    <property type="term" value="F:zinc ion binding"/>
    <property type="evidence" value="ECO:0007669"/>
    <property type="project" value="InterPro"/>
</dbReference>
<evidence type="ECO:0000259" key="7">
    <source>
        <dbReference type="PROSITE" id="PS52035"/>
    </source>
</evidence>
<dbReference type="Gene3D" id="2.60.40.3120">
    <property type="match status" value="1"/>
</dbReference>
<feature type="region of interest" description="Disordered" evidence="6">
    <location>
        <begin position="355"/>
        <end position="404"/>
    </location>
</feature>
<sequence length="1089" mass="122094">GAGCCRNSQSRAVNHILYAVRPQVYRRYLMSMTSEKAEMLARMRMATERDAVLVAVNAFKSLTTAIVVQNTRTQAMINDCLNATVICMSRFSNDEEINDTLIQAVFTLTLAKKEFALAVSSSGIVTLIIYCMKSFPRSSTINTNAVRIMTETCLVDKRASVLIRVQGGISAIVELLGQTSFDSDQKLTHFVFDLLSLLVKRSSASTAIITKIRGIDFIVQASRRHLCNPRVFQSTLVLLDRLCAVPSVIAKVVDNGFIQFVLDALAQYKYVFKTFSVIMRMLRNMALVPAGARAIQLAGGFDTILPLIEHHLIKPAAARLACSLLWHLQRHEFGTFIVDDQTHHLNNNFLPIKFPQEDIPPSQADSDDGYASDDSCSDIDADDERTSIKPRTDFEAHSTSSPDTLSAAVEYDPMQFSPELWGSKTPESTCFFQRNSKEILFGNAPRSVRRLFEMPTCLNMVRANGRLGNDSAGIEHQYIAHPSLVLGTMHAAGDRFRHVNQIQGRVVYDRSAHDGSSLNLANHSSHPKTLYGETPSGDNFNPDCISLASLQLPFSDDSGCLNADPGRMHSSAIPQLSFESRFESGNLFRAIFISETEYDLILSSDVNTMGRTQWFLFRVANMKADIPYKFNIINLEKPDSAFNRGMRPAMFSQQSAARDGKRWFRAQSAIDIAYFQNYFKKPHAHLMKKAKSAKTSDTDESEYYFTLTFTMTFPYSDDVVFLAYCYPFTFTFQRNCLSFLESSTTHGSFFRRQVLCYSRCGNAVDLLTITNFASTPTKIFQRPIAVLTARIHPGETNASWVMKGVLEFLAGTSDTAAYLRDHLIFKVIPMLNPDGVIEGNYRCSLTGHDQNRQWINPNVASSPVVYHARKLIQSLSRTRDLLMFCDFHGHSVASNFMMYGNEEQECASAIRQLPVVQQDERNPARPKPAWVTTVGADFTSKERIFPTMIARRAYNLFSMEQCCFTVQKSRAGTARVVLWRELPLTFCFTLEATFNGSSFGPLKGLLYNTDHYETMGYEFCRTIADLISPDQNFVSRAAAEVNVFTNTDIGKTKKKNSRRKPAEKPARSRGIVKTKKRTAAAKDAASDVP</sequence>
<dbReference type="InterPro" id="IPR040626">
    <property type="entry name" value="Pepdidase_M14_N"/>
</dbReference>
<dbReference type="GO" id="GO:0006508">
    <property type="term" value="P:proteolysis"/>
    <property type="evidence" value="ECO:0007669"/>
    <property type="project" value="InterPro"/>
</dbReference>
<evidence type="ECO:0000313" key="8">
    <source>
        <dbReference type="EMBL" id="CRZ01990.1"/>
    </source>
</evidence>
<dbReference type="InterPro" id="IPR016024">
    <property type="entry name" value="ARM-type_fold"/>
</dbReference>
<dbReference type="PANTHER" id="PTHR12756:SF11">
    <property type="entry name" value="CYTOSOLIC CARBOXYPEPTIDASE 1"/>
    <property type="match status" value="1"/>
</dbReference>
<proteinExistence type="inferred from homology"/>
<dbReference type="EC" id="3.4.17.24" evidence="4"/>
<dbReference type="EMBL" id="HACM01001548">
    <property type="protein sequence ID" value="CRZ01990.1"/>
    <property type="molecule type" value="Transcribed_RNA"/>
</dbReference>
<accession>A0A0H5QIS5</accession>
<reference evidence="8" key="1">
    <citation type="submission" date="2015-04" db="EMBL/GenBank/DDBJ databases">
        <title>The genome sequence of the plant pathogenic Rhizarian Plasmodiophora brassicae reveals insights in its biotrophic life cycle and the origin of chitin synthesis.</title>
        <authorList>
            <person name="Schwelm A."/>
            <person name="Fogelqvist J."/>
            <person name="Knaust A."/>
            <person name="Julke S."/>
            <person name="Lilja T."/>
            <person name="Dhandapani V."/>
            <person name="Bonilla-Rosso G."/>
            <person name="Karlsson M."/>
            <person name="Shevchenko A."/>
            <person name="Choi S.R."/>
            <person name="Kim H.G."/>
            <person name="Park J.Y."/>
            <person name="Lim Y.P."/>
            <person name="Ludwig-Muller J."/>
            <person name="Dixelius C."/>
        </authorList>
    </citation>
    <scope>NUCLEOTIDE SEQUENCE</scope>
    <source>
        <tissue evidence="8">Potato root galls</tissue>
    </source>
</reference>
<dbReference type="InterPro" id="IPR000834">
    <property type="entry name" value="Peptidase_M14"/>
</dbReference>
<dbReference type="InterPro" id="IPR050821">
    <property type="entry name" value="Cytosolic_carboxypeptidase"/>
</dbReference>
<feature type="active site" description="Proton donor/acceptor" evidence="5">
    <location>
        <position position="991"/>
    </location>
</feature>
<feature type="compositionally biased region" description="Acidic residues" evidence="6">
    <location>
        <begin position="365"/>
        <end position="383"/>
    </location>
</feature>
<evidence type="ECO:0000256" key="3">
    <source>
        <dbReference type="ARBA" id="ARBA00024524"/>
    </source>
</evidence>
<evidence type="ECO:0000256" key="4">
    <source>
        <dbReference type="ARBA" id="ARBA00026108"/>
    </source>
</evidence>
<feature type="non-terminal residue" evidence="8">
    <location>
        <position position="1"/>
    </location>
</feature>
<protein>
    <recommendedName>
        <fullName evidence="4">tubulin-glutamate carboxypeptidase</fullName>
        <ecNumber evidence="4">3.4.17.24</ecNumber>
    </recommendedName>
</protein>
<name>A0A0H5QIS5_9EUKA</name>